<evidence type="ECO:0000256" key="9">
    <source>
        <dbReference type="SAM" id="SignalP"/>
    </source>
</evidence>
<keyword evidence="11" id="KW-1185">Reference proteome</keyword>
<evidence type="ECO:0000256" key="1">
    <source>
        <dbReference type="ARBA" id="ARBA00004651"/>
    </source>
</evidence>
<evidence type="ECO:0000256" key="8">
    <source>
        <dbReference type="SAM" id="Phobius"/>
    </source>
</evidence>
<keyword evidence="7" id="KW-0325">Glycoprotein</keyword>
<dbReference type="Gene3D" id="1.10.287.70">
    <property type="match status" value="1"/>
</dbReference>
<keyword evidence="5 8" id="KW-0472">Membrane</keyword>
<feature type="transmembrane region" description="Helical" evidence="8">
    <location>
        <begin position="378"/>
        <end position="402"/>
    </location>
</feature>
<accession>A0A6L2PKL4</accession>
<feature type="transmembrane region" description="Helical" evidence="8">
    <location>
        <begin position="639"/>
        <end position="656"/>
    </location>
</feature>
<name>A0A6L2PKL4_COPFO</name>
<evidence type="ECO:0000313" key="11">
    <source>
        <dbReference type="Proteomes" id="UP000502823"/>
    </source>
</evidence>
<dbReference type="OrthoDB" id="6506757at2759"/>
<organism evidence="10 11">
    <name type="scientific">Coptotermes formosanus</name>
    <name type="common">Formosan subterranean termite</name>
    <dbReference type="NCBI Taxonomy" id="36987"/>
    <lineage>
        <taxon>Eukaryota</taxon>
        <taxon>Metazoa</taxon>
        <taxon>Ecdysozoa</taxon>
        <taxon>Arthropoda</taxon>
        <taxon>Hexapoda</taxon>
        <taxon>Insecta</taxon>
        <taxon>Pterygota</taxon>
        <taxon>Neoptera</taxon>
        <taxon>Polyneoptera</taxon>
        <taxon>Dictyoptera</taxon>
        <taxon>Blattodea</taxon>
        <taxon>Blattoidea</taxon>
        <taxon>Termitoidae</taxon>
        <taxon>Rhinotermitidae</taxon>
        <taxon>Coptotermes</taxon>
    </lineage>
</organism>
<sequence>MQSLELLMPLMCLAVVSATRLLSQEQFHILLCVDSVIEGNFAPGTPLFVSRPTSPPQFKQRTLIDNPLRSNEHNLVDAVLENINKKTHWPLMTARPDTSIPDDDLSYKCNSYLIFLWSETEDDNVLESLELQLENLQAYTNSWNRRGRYVVFVTDLDIQDPESLAMKISELLWNPHRVTNVLIMISNNHVTAPDTNSQCIYCVIQFYTWFPYEPGKCGQVQKAVLLDKCILGENKNNNLGLFPEKVPSNLHQCPIKIYANNYKPHIMSECDTEAQENATCSLRGFEMVYIFLVGQAMNLSLSFLEVPPKDMTDKFIEGIDFVAYGKADVLMGCCAIHPLITAFLDPTVPYFYTAIKWYVPCAGQLPRMGNILDVFDTFVWFAIIIISITTALVFWSAANISFYSGIKESNTYKLFYNNFYNVWSILLGQSITKLPITSLLRYAFFLFVCFCFAMNIVFQTLFVSYLVEPGYEKQIESFDEMKDSGILFAKHSSLDSISFLISHDEIKQVRSPELPCPMFEKCVLRLIQKRDVITISVKSYAEYIDSTAGINVNGKKSLCSLPENLGSISFAMYLAKGNPLLDKFNVYIQRSLEGGLGEKYMSDLARNDSLSKRTKSPEQDFDNEDGDKYFVFTTFHLKIGFYLLLFGYVLSSAVFVCELSSKYCNACFQHYV</sequence>
<comment type="caution">
    <text evidence="10">The sequence shown here is derived from an EMBL/GenBank/DDBJ whole genome shotgun (WGS) entry which is preliminary data.</text>
</comment>
<keyword evidence="4 8" id="KW-1133">Transmembrane helix</keyword>
<evidence type="ECO:0000256" key="7">
    <source>
        <dbReference type="ARBA" id="ARBA00023180"/>
    </source>
</evidence>
<evidence type="ECO:0000256" key="6">
    <source>
        <dbReference type="ARBA" id="ARBA00023170"/>
    </source>
</evidence>
<protein>
    <recommendedName>
        <fullName evidence="12">Ionotropic glutamate receptor C-terminal domain-containing protein</fullName>
    </recommendedName>
</protein>
<dbReference type="InParanoid" id="A0A6L2PKL4"/>
<feature type="transmembrane region" description="Helical" evidence="8">
    <location>
        <begin position="443"/>
        <end position="467"/>
    </location>
</feature>
<keyword evidence="2" id="KW-1003">Cell membrane</keyword>
<proteinExistence type="predicted"/>
<feature type="signal peptide" evidence="9">
    <location>
        <begin position="1"/>
        <end position="18"/>
    </location>
</feature>
<dbReference type="PANTHER" id="PTHR42643">
    <property type="entry name" value="IONOTROPIC RECEPTOR 20A-RELATED"/>
    <property type="match status" value="1"/>
</dbReference>
<keyword evidence="3 8" id="KW-0812">Transmembrane</keyword>
<keyword evidence="9" id="KW-0732">Signal</keyword>
<keyword evidence="6" id="KW-0675">Receptor</keyword>
<dbReference type="SUPFAM" id="SSF53850">
    <property type="entry name" value="Periplasmic binding protein-like II"/>
    <property type="match status" value="1"/>
</dbReference>
<comment type="subcellular location">
    <subcellularLocation>
        <location evidence="1">Cell membrane</location>
        <topology evidence="1">Multi-pass membrane protein</topology>
    </subcellularLocation>
</comment>
<dbReference type="Proteomes" id="UP000502823">
    <property type="component" value="Unassembled WGS sequence"/>
</dbReference>
<evidence type="ECO:0000256" key="5">
    <source>
        <dbReference type="ARBA" id="ARBA00023136"/>
    </source>
</evidence>
<evidence type="ECO:0000256" key="2">
    <source>
        <dbReference type="ARBA" id="ARBA00022475"/>
    </source>
</evidence>
<dbReference type="InterPro" id="IPR052192">
    <property type="entry name" value="Insect_Ionotropic_Sensory_Rcpt"/>
</dbReference>
<evidence type="ECO:0008006" key="12">
    <source>
        <dbReference type="Google" id="ProtNLM"/>
    </source>
</evidence>
<evidence type="ECO:0000256" key="3">
    <source>
        <dbReference type="ARBA" id="ARBA00022692"/>
    </source>
</evidence>
<dbReference type="AlphaFoldDB" id="A0A6L2PKL4"/>
<feature type="chain" id="PRO_5027095383" description="Ionotropic glutamate receptor C-terminal domain-containing protein" evidence="9">
    <location>
        <begin position="19"/>
        <end position="672"/>
    </location>
</feature>
<dbReference type="PANTHER" id="PTHR42643:SF30">
    <property type="entry name" value="IONOTROPIC RECEPTOR 40A-RELATED"/>
    <property type="match status" value="1"/>
</dbReference>
<dbReference type="EMBL" id="BLKM01008224">
    <property type="protein sequence ID" value="GFG32906.1"/>
    <property type="molecule type" value="Genomic_DNA"/>
</dbReference>
<dbReference type="GO" id="GO:0005886">
    <property type="term" value="C:plasma membrane"/>
    <property type="evidence" value="ECO:0007669"/>
    <property type="project" value="UniProtKB-SubCell"/>
</dbReference>
<reference evidence="11" key="1">
    <citation type="submission" date="2020-01" db="EMBL/GenBank/DDBJ databases">
        <title>Draft genome sequence of the Termite Coptotermes fromosanus.</title>
        <authorList>
            <person name="Itakura S."/>
            <person name="Yosikawa Y."/>
            <person name="Umezawa K."/>
        </authorList>
    </citation>
    <scope>NUCLEOTIDE SEQUENCE [LARGE SCALE GENOMIC DNA]</scope>
</reference>
<evidence type="ECO:0000256" key="4">
    <source>
        <dbReference type="ARBA" id="ARBA00022989"/>
    </source>
</evidence>
<evidence type="ECO:0000313" key="10">
    <source>
        <dbReference type="EMBL" id="GFG32906.1"/>
    </source>
</evidence>
<gene>
    <name evidence="10" type="ORF">Cfor_01399</name>
</gene>